<gene>
    <name evidence="2" type="ORF">GON01_13620</name>
</gene>
<accession>A0A6I4J2X1</accession>
<keyword evidence="3" id="KW-1185">Reference proteome</keyword>
<dbReference type="InterPro" id="IPR000182">
    <property type="entry name" value="GNAT_dom"/>
</dbReference>
<dbReference type="PROSITE" id="PS51186">
    <property type="entry name" value="GNAT"/>
    <property type="match status" value="1"/>
</dbReference>
<dbReference type="GO" id="GO:0016747">
    <property type="term" value="F:acyltransferase activity, transferring groups other than amino-acyl groups"/>
    <property type="evidence" value="ECO:0007669"/>
    <property type="project" value="InterPro"/>
</dbReference>
<comment type="caution">
    <text evidence="2">The sequence shown here is derived from an EMBL/GenBank/DDBJ whole genome shotgun (WGS) entry which is preliminary data.</text>
</comment>
<dbReference type="SUPFAM" id="SSF55729">
    <property type="entry name" value="Acyl-CoA N-acyltransferases (Nat)"/>
    <property type="match status" value="1"/>
</dbReference>
<evidence type="ECO:0000313" key="3">
    <source>
        <dbReference type="Proteomes" id="UP000441389"/>
    </source>
</evidence>
<evidence type="ECO:0000313" key="2">
    <source>
        <dbReference type="EMBL" id="MVO78969.1"/>
    </source>
</evidence>
<protein>
    <submittedName>
        <fullName evidence="2">GNAT family N-acetyltransferase</fullName>
    </submittedName>
</protein>
<keyword evidence="2" id="KW-0808">Transferase</keyword>
<proteinExistence type="predicted"/>
<organism evidence="2 3">
    <name type="scientific">Sphingomonas horti</name>
    <dbReference type="NCBI Taxonomy" id="2682842"/>
    <lineage>
        <taxon>Bacteria</taxon>
        <taxon>Pseudomonadati</taxon>
        <taxon>Pseudomonadota</taxon>
        <taxon>Alphaproteobacteria</taxon>
        <taxon>Sphingomonadales</taxon>
        <taxon>Sphingomonadaceae</taxon>
        <taxon>Sphingomonas</taxon>
    </lineage>
</organism>
<dbReference type="InterPro" id="IPR016181">
    <property type="entry name" value="Acyl_CoA_acyltransferase"/>
</dbReference>
<dbReference type="EMBL" id="WQMS01000016">
    <property type="protein sequence ID" value="MVO78969.1"/>
    <property type="molecule type" value="Genomic_DNA"/>
</dbReference>
<sequence length="173" mass="18978">MVGALVTDPAIETARLVLRAPAASDFPVYRDFYADADASAFYGGPLAPALAWRKLAFDIGHWSLRGFGMWSVAERASGTMVGGCGLVRPEGWPRHELTWWIMPGARRRGFAFESSCAAIGWAYAALGWERVETHMKDDNVAARGLAVRLGGVIIARERFPDGIERDIFALPRP</sequence>
<dbReference type="AlphaFoldDB" id="A0A6I4J2X1"/>
<dbReference type="InterPro" id="IPR051531">
    <property type="entry name" value="N-acetyltransferase"/>
</dbReference>
<name>A0A6I4J2X1_9SPHN</name>
<dbReference type="Gene3D" id="3.40.630.30">
    <property type="match status" value="1"/>
</dbReference>
<dbReference type="PANTHER" id="PTHR43792">
    <property type="entry name" value="GNAT FAMILY, PUTATIVE (AFU_ORTHOLOGUE AFUA_3G00765)-RELATED-RELATED"/>
    <property type="match status" value="1"/>
</dbReference>
<dbReference type="Proteomes" id="UP000441389">
    <property type="component" value="Unassembled WGS sequence"/>
</dbReference>
<dbReference type="Pfam" id="PF13302">
    <property type="entry name" value="Acetyltransf_3"/>
    <property type="match status" value="1"/>
</dbReference>
<reference evidence="2 3" key="1">
    <citation type="submission" date="2019-12" db="EMBL/GenBank/DDBJ databases">
        <authorList>
            <person name="Huq M.A."/>
        </authorList>
    </citation>
    <scope>NUCLEOTIDE SEQUENCE [LARGE SCALE GENOMIC DNA]</scope>
    <source>
        <strain evidence="2 3">MAH-20</strain>
    </source>
</reference>
<dbReference type="PANTHER" id="PTHR43792:SF1">
    <property type="entry name" value="N-ACETYLTRANSFERASE DOMAIN-CONTAINING PROTEIN"/>
    <property type="match status" value="1"/>
</dbReference>
<evidence type="ECO:0000259" key="1">
    <source>
        <dbReference type="PROSITE" id="PS51186"/>
    </source>
</evidence>
<feature type="domain" description="N-acetyltransferase" evidence="1">
    <location>
        <begin position="16"/>
        <end position="173"/>
    </location>
</feature>